<evidence type="ECO:0000313" key="2">
    <source>
        <dbReference type="Proteomes" id="UP000192596"/>
    </source>
</evidence>
<evidence type="ECO:0000313" key="1">
    <source>
        <dbReference type="EMBL" id="OQN97214.1"/>
    </source>
</evidence>
<dbReference type="Proteomes" id="UP000192596">
    <property type="component" value="Unassembled WGS sequence"/>
</dbReference>
<organism evidence="1 2">
    <name type="scientific">Cryoendolithus antarcticus</name>
    <dbReference type="NCBI Taxonomy" id="1507870"/>
    <lineage>
        <taxon>Eukaryota</taxon>
        <taxon>Fungi</taxon>
        <taxon>Dikarya</taxon>
        <taxon>Ascomycota</taxon>
        <taxon>Pezizomycotina</taxon>
        <taxon>Dothideomycetes</taxon>
        <taxon>Dothideomycetidae</taxon>
        <taxon>Cladosporiales</taxon>
        <taxon>Cladosporiaceae</taxon>
        <taxon>Cryoendolithus</taxon>
    </lineage>
</organism>
<protein>
    <recommendedName>
        <fullName evidence="3">F-box domain-containing protein</fullName>
    </recommendedName>
</protein>
<name>A0A1V8SDG3_9PEZI</name>
<sequence>MSDPTPEPTPYNAAAQKVFAIVELLAMILLDEAIPDDQLYPLQQVNRDTYYPIRGCPALVRKMFSKYKLPWEPKAPVQFSPIFAPDQPSHPHLRQIYCRETVFITKPAIAKAFGGFAVGISYFPHHEGGMLQIGGRSADGERNDVDSSAIVGSWGEMSVASRALVATVKSCLLDLSSEKLELLCAYQNTRNSEADLLYLGEGGSVSRYWNGMLSVATVSRMGNTQSIQVQAATAPPTAATQPTTTLPGIAPSAATTQPVTALPAMAQPVTAQSAAMQHAAPQTAGQRFFGTDDLVDLVVLDDVLEPRDLFALRRVNATFRTALQQPPLRRRMWLERARNLPIDARVEYNFLLMQDLTRLTFHGTFDYSYLPWSFPAHEVTRHFAHFQVHFFRRPLGDVLLIRGERYPDGRQHRVNSLAVVIRSWTDVLIANVPVRASRVQAGHGPVHWPALALPPWQEDIELHLRTMGNLWAAFDQMPEEYNGVVFFANHDVLVPRQAVRMVPNDGSGRRDSGAGWS</sequence>
<dbReference type="InParanoid" id="A0A1V8SDG3"/>
<reference evidence="2" key="1">
    <citation type="submission" date="2017-03" db="EMBL/GenBank/DDBJ databases">
        <title>Genomes of endolithic fungi from Antarctica.</title>
        <authorList>
            <person name="Coleine C."/>
            <person name="Masonjones S."/>
            <person name="Stajich J.E."/>
        </authorList>
    </citation>
    <scope>NUCLEOTIDE SEQUENCE [LARGE SCALE GENOMIC DNA]</scope>
    <source>
        <strain evidence="2">CCFEE 5527</strain>
    </source>
</reference>
<dbReference type="AlphaFoldDB" id="A0A1V8SDG3"/>
<evidence type="ECO:0008006" key="3">
    <source>
        <dbReference type="Google" id="ProtNLM"/>
    </source>
</evidence>
<accession>A0A1V8SDG3</accession>
<gene>
    <name evidence="1" type="ORF">B0A48_16755</name>
</gene>
<comment type="caution">
    <text evidence="1">The sequence shown here is derived from an EMBL/GenBank/DDBJ whole genome shotgun (WGS) entry which is preliminary data.</text>
</comment>
<dbReference type="EMBL" id="NAJO01000056">
    <property type="protein sequence ID" value="OQN97214.1"/>
    <property type="molecule type" value="Genomic_DNA"/>
</dbReference>
<keyword evidence="2" id="KW-1185">Reference proteome</keyword>
<proteinExistence type="predicted"/>